<name>A0A3R9MNR4_9BACT</name>
<dbReference type="RefSeq" id="WP_125418786.1">
    <property type="nucleotide sequence ID" value="NZ_RWIT01000002.1"/>
</dbReference>
<organism evidence="1 2">
    <name type="scientific">Hymenobacter rigui</name>
    <dbReference type="NCBI Taxonomy" id="334424"/>
    <lineage>
        <taxon>Bacteria</taxon>
        <taxon>Pseudomonadati</taxon>
        <taxon>Bacteroidota</taxon>
        <taxon>Cytophagia</taxon>
        <taxon>Cytophagales</taxon>
        <taxon>Hymenobacteraceae</taxon>
        <taxon>Hymenobacter</taxon>
    </lineage>
</organism>
<dbReference type="AlphaFoldDB" id="A0A3R9MNR4"/>
<dbReference type="Proteomes" id="UP000273500">
    <property type="component" value="Unassembled WGS sequence"/>
</dbReference>
<dbReference type="OrthoDB" id="1492882at2"/>
<protein>
    <submittedName>
        <fullName evidence="1">Uncharacterized protein</fullName>
    </submittedName>
</protein>
<evidence type="ECO:0000313" key="1">
    <source>
        <dbReference type="EMBL" id="RSK50087.1"/>
    </source>
</evidence>
<accession>A0A3R9MNR4</accession>
<keyword evidence="2" id="KW-1185">Reference proteome</keyword>
<comment type="caution">
    <text evidence="1">The sequence shown here is derived from an EMBL/GenBank/DDBJ whole genome shotgun (WGS) entry which is preliminary data.</text>
</comment>
<evidence type="ECO:0000313" key="2">
    <source>
        <dbReference type="Proteomes" id="UP000273500"/>
    </source>
</evidence>
<proteinExistence type="predicted"/>
<dbReference type="EMBL" id="RWIT01000002">
    <property type="protein sequence ID" value="RSK50087.1"/>
    <property type="molecule type" value="Genomic_DNA"/>
</dbReference>
<gene>
    <name evidence="1" type="ORF">EI291_05400</name>
</gene>
<reference evidence="1 2" key="1">
    <citation type="submission" date="2018-12" db="EMBL/GenBank/DDBJ databases">
        <authorList>
            <person name="Feng G."/>
            <person name="Zhu H."/>
        </authorList>
    </citation>
    <scope>NUCLEOTIDE SEQUENCE [LARGE SCALE GENOMIC DNA]</scope>
    <source>
        <strain evidence="1 2">KCTC 12533</strain>
    </source>
</reference>
<sequence>MSAQPYEIELVASETDTDYHESLLATITGLPKAEIREKLPQDLSGGGGWRGSSFPRVARLLGFNVNPRFIKFDPATPWPCILRVQVPEHWGWKGKWWAVVYNQGTVYLPDQGVRGSLNQFLSLYPGCRVTSMLQIWISDL</sequence>